<proteinExistence type="predicted"/>
<sequence length="134" mass="15287">MKTAILSLQTAIYNRLSNDIQLAAKITGVYDAVDENTVFPYVTLGNGDTVNNWSTGTWYGEELTHTIHVWSRYKGKKEAIEIMNLIINALTQPLSLDGGFLVEFTQLEFMEVLSDPDDITRHGVMRYRFKIRNL</sequence>
<dbReference type="Gene3D" id="3.30.2000.30">
    <property type="match status" value="1"/>
</dbReference>
<accession>A0A160IMF8</accession>
<dbReference type="EMBL" id="CP015378">
    <property type="protein sequence ID" value="ANC77177.1"/>
    <property type="molecule type" value="Genomic_DNA"/>
</dbReference>
<evidence type="ECO:0000313" key="1">
    <source>
        <dbReference type="EMBL" id="ANC77177.1"/>
    </source>
</evidence>
<name>A0A160IMF8_9BACL</name>
<dbReference type="STRING" id="1221500.ABE65_010335"/>
<evidence type="ECO:0008006" key="3">
    <source>
        <dbReference type="Google" id="ProtNLM"/>
    </source>
</evidence>
<keyword evidence="2" id="KW-1185">Reference proteome</keyword>
<dbReference type="InterPro" id="IPR021508">
    <property type="entry name" value="Gp17-like"/>
</dbReference>
<dbReference type="AlphaFoldDB" id="A0A160IMF8"/>
<dbReference type="RefSeq" id="WP_066394437.1">
    <property type="nucleotide sequence ID" value="NZ_CP015378.1"/>
</dbReference>
<reference evidence="1 2" key="1">
    <citation type="submission" date="2016-04" db="EMBL/GenBank/DDBJ databases">
        <title>Complete genome sequence of Fictibacillus phosphorivorans G25-29, a strain toxic to nematodes.</title>
        <authorList>
            <person name="Zheng Z."/>
        </authorList>
    </citation>
    <scope>NUCLEOTIDE SEQUENCE [LARGE SCALE GENOMIC DNA]</scope>
    <source>
        <strain evidence="1 2">G25-29</strain>
    </source>
</reference>
<dbReference type="Pfam" id="PF11367">
    <property type="entry name" value="Tail_completion_gp17"/>
    <property type="match status" value="1"/>
</dbReference>
<gene>
    <name evidence="1" type="ORF">ABE65_010335</name>
</gene>
<organism evidence="1 2">
    <name type="scientific">Fictibacillus phosphorivorans</name>
    <dbReference type="NCBI Taxonomy" id="1221500"/>
    <lineage>
        <taxon>Bacteria</taxon>
        <taxon>Bacillati</taxon>
        <taxon>Bacillota</taxon>
        <taxon>Bacilli</taxon>
        <taxon>Bacillales</taxon>
        <taxon>Fictibacillaceae</taxon>
        <taxon>Fictibacillus</taxon>
    </lineage>
</organism>
<protein>
    <recommendedName>
        <fullName evidence="3">DUF3168 domain-containing protein</fullName>
    </recommendedName>
</protein>
<dbReference type="InterPro" id="IPR053745">
    <property type="entry name" value="Viral_Tail_Comp_sf"/>
</dbReference>
<dbReference type="Proteomes" id="UP000076623">
    <property type="component" value="Chromosome"/>
</dbReference>
<evidence type="ECO:0000313" key="2">
    <source>
        <dbReference type="Proteomes" id="UP000076623"/>
    </source>
</evidence>
<dbReference type="KEGG" id="fpn:ABE65_010335"/>